<dbReference type="InterPro" id="IPR050879">
    <property type="entry name" value="Acyltransferase_3"/>
</dbReference>
<feature type="transmembrane region" description="Helical" evidence="1">
    <location>
        <begin position="231"/>
        <end position="251"/>
    </location>
</feature>
<evidence type="ECO:0000259" key="2">
    <source>
        <dbReference type="Pfam" id="PF01757"/>
    </source>
</evidence>
<protein>
    <recommendedName>
        <fullName evidence="2">Acyltransferase 3 domain-containing protein</fullName>
    </recommendedName>
</protein>
<dbReference type="InterPro" id="IPR002656">
    <property type="entry name" value="Acyl_transf_3_dom"/>
</dbReference>
<gene>
    <name evidence="3" type="ORF">LSUB1_G003310</name>
</gene>
<keyword evidence="1" id="KW-0812">Transmembrane</keyword>
<dbReference type="PANTHER" id="PTHR23028">
    <property type="entry name" value="ACETYLTRANSFERASE"/>
    <property type="match status" value="1"/>
</dbReference>
<reference evidence="3 4" key="1">
    <citation type="submission" date="2018-05" db="EMBL/GenBank/DDBJ databases">
        <title>Genome sequencing and assembly of the regulated plant pathogen Lachnellula willkommii and related sister species for the development of diagnostic species identification markers.</title>
        <authorList>
            <person name="Giroux E."/>
            <person name="Bilodeau G."/>
        </authorList>
    </citation>
    <scope>NUCLEOTIDE SEQUENCE [LARGE SCALE GENOMIC DNA]</scope>
    <source>
        <strain evidence="3 4">CBS 197.66</strain>
    </source>
</reference>
<proteinExistence type="predicted"/>
<accession>A0A8H8RUC9</accession>
<dbReference type="EMBL" id="QGMJ01000138">
    <property type="protein sequence ID" value="TVY41424.1"/>
    <property type="molecule type" value="Genomic_DNA"/>
</dbReference>
<feature type="transmembrane region" description="Helical" evidence="1">
    <location>
        <begin position="164"/>
        <end position="182"/>
    </location>
</feature>
<evidence type="ECO:0000256" key="1">
    <source>
        <dbReference type="SAM" id="Phobius"/>
    </source>
</evidence>
<comment type="caution">
    <text evidence="3">The sequence shown here is derived from an EMBL/GenBank/DDBJ whole genome shotgun (WGS) entry which is preliminary data.</text>
</comment>
<sequence>MGHNYDPQVLLAAVKDDISKHPHHTVFTSSAMRILQKLMFGLLPSFIQRRIRPLVAKQQRLHPTSYLDGLRGVASFIVFMGHYTEENIGWFAEPYGLYEDGAPSSPLQLPVIRVSYSARPMVHIFFIISGYVLAYKPLKQIHTQQFSAMAGTLSSSVFRRALRLFLPSIIVSFIMALNLHFGLSDDRYAGQFIQFSSQMRDWLSMCWALLSASWDINLLSSPELRYNPALWTIPIEFAQSLLLFTALLGLSHCVSQIRLIFLAGIMAFCFYGGHLYSVEFLGGMFIAEITLLNDATLFTPISSPTTLPKYIIEEKLEKLEKAECGPTIKERLLQAFWIANLLSGLFIGSWTNSHPEEVWGIAFFECPYPAAL</sequence>
<dbReference type="AlphaFoldDB" id="A0A8H8RUC9"/>
<feature type="domain" description="Acyltransferase 3" evidence="2">
    <location>
        <begin position="66"/>
        <end position="287"/>
    </location>
</feature>
<evidence type="ECO:0000313" key="4">
    <source>
        <dbReference type="Proteomes" id="UP000462212"/>
    </source>
</evidence>
<keyword evidence="1" id="KW-0472">Membrane</keyword>
<feature type="transmembrane region" description="Helical" evidence="1">
    <location>
        <begin position="257"/>
        <end position="276"/>
    </location>
</feature>
<keyword evidence="1" id="KW-1133">Transmembrane helix</keyword>
<evidence type="ECO:0000313" key="3">
    <source>
        <dbReference type="EMBL" id="TVY41424.1"/>
    </source>
</evidence>
<dbReference type="Pfam" id="PF01757">
    <property type="entry name" value="Acyl_transf_3"/>
    <property type="match status" value="1"/>
</dbReference>
<name>A0A8H8RUC9_9HELO</name>
<dbReference type="OrthoDB" id="5819582at2759"/>
<dbReference type="GO" id="GO:0016747">
    <property type="term" value="F:acyltransferase activity, transferring groups other than amino-acyl groups"/>
    <property type="evidence" value="ECO:0007669"/>
    <property type="project" value="InterPro"/>
</dbReference>
<dbReference type="Proteomes" id="UP000462212">
    <property type="component" value="Unassembled WGS sequence"/>
</dbReference>
<feature type="transmembrane region" description="Helical" evidence="1">
    <location>
        <begin position="116"/>
        <end position="135"/>
    </location>
</feature>
<organism evidence="3 4">
    <name type="scientific">Lachnellula subtilissima</name>
    <dbReference type="NCBI Taxonomy" id="602034"/>
    <lineage>
        <taxon>Eukaryota</taxon>
        <taxon>Fungi</taxon>
        <taxon>Dikarya</taxon>
        <taxon>Ascomycota</taxon>
        <taxon>Pezizomycotina</taxon>
        <taxon>Leotiomycetes</taxon>
        <taxon>Helotiales</taxon>
        <taxon>Lachnaceae</taxon>
        <taxon>Lachnellula</taxon>
    </lineage>
</organism>
<keyword evidence="4" id="KW-1185">Reference proteome</keyword>
<dbReference type="PANTHER" id="PTHR23028:SF134">
    <property type="entry name" value="PUTATIVE (AFU_ORTHOLOGUE AFUA_4G08520)-RELATED"/>
    <property type="match status" value="1"/>
</dbReference>